<proteinExistence type="predicted"/>
<evidence type="ECO:0000313" key="1">
    <source>
        <dbReference type="EMBL" id="KAK4351293.1"/>
    </source>
</evidence>
<gene>
    <name evidence="1" type="ORF">RND71_030606</name>
</gene>
<name>A0AAE1UZV5_9SOLA</name>
<accession>A0AAE1UZV5</accession>
<sequence length="55" mass="6178">MGGGEVNEVVGFTLKCSELWGVKRKHKKDSIKGQEPNVDKLKEPVLNEITRELGR</sequence>
<dbReference type="EMBL" id="JAVYJV010000016">
    <property type="protein sequence ID" value="KAK4351293.1"/>
    <property type="molecule type" value="Genomic_DNA"/>
</dbReference>
<organism evidence="1 2">
    <name type="scientific">Anisodus tanguticus</name>
    <dbReference type="NCBI Taxonomy" id="243964"/>
    <lineage>
        <taxon>Eukaryota</taxon>
        <taxon>Viridiplantae</taxon>
        <taxon>Streptophyta</taxon>
        <taxon>Embryophyta</taxon>
        <taxon>Tracheophyta</taxon>
        <taxon>Spermatophyta</taxon>
        <taxon>Magnoliopsida</taxon>
        <taxon>eudicotyledons</taxon>
        <taxon>Gunneridae</taxon>
        <taxon>Pentapetalae</taxon>
        <taxon>asterids</taxon>
        <taxon>lamiids</taxon>
        <taxon>Solanales</taxon>
        <taxon>Solanaceae</taxon>
        <taxon>Solanoideae</taxon>
        <taxon>Hyoscyameae</taxon>
        <taxon>Anisodus</taxon>
    </lineage>
</organism>
<dbReference type="Proteomes" id="UP001291623">
    <property type="component" value="Unassembled WGS sequence"/>
</dbReference>
<protein>
    <submittedName>
        <fullName evidence="1">Uncharacterized protein</fullName>
    </submittedName>
</protein>
<dbReference type="AlphaFoldDB" id="A0AAE1UZV5"/>
<keyword evidence="2" id="KW-1185">Reference proteome</keyword>
<reference evidence="1" key="1">
    <citation type="submission" date="2023-12" db="EMBL/GenBank/DDBJ databases">
        <title>Genome assembly of Anisodus tanguticus.</title>
        <authorList>
            <person name="Wang Y.-J."/>
        </authorList>
    </citation>
    <scope>NUCLEOTIDE SEQUENCE</scope>
    <source>
        <strain evidence="1">KB-2021</strain>
        <tissue evidence="1">Leaf</tissue>
    </source>
</reference>
<evidence type="ECO:0000313" key="2">
    <source>
        <dbReference type="Proteomes" id="UP001291623"/>
    </source>
</evidence>
<comment type="caution">
    <text evidence="1">The sequence shown here is derived from an EMBL/GenBank/DDBJ whole genome shotgun (WGS) entry which is preliminary data.</text>
</comment>